<keyword evidence="4" id="KW-1185">Reference proteome</keyword>
<reference evidence="3 4" key="1">
    <citation type="submission" date="2020-02" db="EMBL/GenBank/DDBJ databases">
        <authorList>
            <person name="Hogendoorn C."/>
        </authorList>
    </citation>
    <scope>NUCLEOTIDE SEQUENCE [LARGE SCALE GENOMIC DNA]</scope>
    <source>
        <strain evidence="3">R501</strain>
    </source>
</reference>
<dbReference type="InterPro" id="IPR007301">
    <property type="entry name" value="DoxD"/>
</dbReference>
<keyword evidence="1" id="KW-0812">Transmembrane</keyword>
<dbReference type="KEGG" id="hfv:R50_2559"/>
<feature type="domain" description="TQO small subunit DoxD" evidence="2">
    <location>
        <begin position="28"/>
        <end position="174"/>
    </location>
</feature>
<dbReference type="GO" id="GO:0004792">
    <property type="term" value="F:thiosulfate-cyanide sulfurtransferase activity"/>
    <property type="evidence" value="ECO:0007669"/>
    <property type="project" value="UniProtKB-EC"/>
</dbReference>
<evidence type="ECO:0000256" key="1">
    <source>
        <dbReference type="SAM" id="Phobius"/>
    </source>
</evidence>
<feature type="transmembrane region" description="Helical" evidence="1">
    <location>
        <begin position="152"/>
        <end position="172"/>
    </location>
</feature>
<feature type="transmembrane region" description="Helical" evidence="1">
    <location>
        <begin position="92"/>
        <end position="111"/>
    </location>
</feature>
<accession>A0A6F8ZJJ5</accession>
<name>A0A6F8ZJJ5_9FIRM</name>
<protein>
    <submittedName>
        <fullName evidence="3">Thiosulfate dehydrogenase [quinone] large subunit</fullName>
        <ecNumber evidence="3">2.8.1.1</ecNumber>
    </submittedName>
</protein>
<keyword evidence="3" id="KW-0808">Transferase</keyword>
<gene>
    <name evidence="3" type="ORF">R50_2559</name>
</gene>
<dbReference type="EC" id="2.8.1.1" evidence="3"/>
<dbReference type="EMBL" id="LR778114">
    <property type="protein sequence ID" value="CAB1130051.1"/>
    <property type="molecule type" value="Genomic_DNA"/>
</dbReference>
<sequence length="190" mass="20989">MAVLNPTRGGPAAATAAPVESERIPVSYLWPLRFILGFQFLTAWARRYLNAPHKLDYYASSNIGHKFSTFMPHAIGPIKAMIQGLILHPHAAWAFLIFFTWVEFTVGLFLLTGTLTRLAALGGTLLSFGMLLGNGWLGTACIDEFQIGSVEGIGSMIFLFVGAGSFSVDHWLHRYWDGHLRIGKLDLHLT</sequence>
<dbReference type="AlphaFoldDB" id="A0A6F8ZJJ5"/>
<evidence type="ECO:0000313" key="4">
    <source>
        <dbReference type="Proteomes" id="UP000503399"/>
    </source>
</evidence>
<evidence type="ECO:0000313" key="3">
    <source>
        <dbReference type="EMBL" id="CAB1130051.1"/>
    </source>
</evidence>
<keyword evidence="1" id="KW-0472">Membrane</keyword>
<feature type="transmembrane region" description="Helical" evidence="1">
    <location>
        <begin position="118"/>
        <end position="137"/>
    </location>
</feature>
<dbReference type="Proteomes" id="UP000503399">
    <property type="component" value="Chromosome"/>
</dbReference>
<proteinExistence type="predicted"/>
<keyword evidence="1" id="KW-1133">Transmembrane helix</keyword>
<evidence type="ECO:0000259" key="2">
    <source>
        <dbReference type="Pfam" id="PF04173"/>
    </source>
</evidence>
<organism evidence="3 4">
    <name type="scientific">Candidatus Hydrogenisulfobacillus filiaventi</name>
    <dbReference type="NCBI Taxonomy" id="2707344"/>
    <lineage>
        <taxon>Bacteria</taxon>
        <taxon>Bacillati</taxon>
        <taxon>Bacillota</taxon>
        <taxon>Clostridia</taxon>
        <taxon>Eubacteriales</taxon>
        <taxon>Clostridiales Family XVII. Incertae Sedis</taxon>
        <taxon>Candidatus Hydrogenisulfobacillus</taxon>
    </lineage>
</organism>
<dbReference type="Pfam" id="PF04173">
    <property type="entry name" value="DoxD"/>
    <property type="match status" value="1"/>
</dbReference>